<evidence type="ECO:0000256" key="2">
    <source>
        <dbReference type="ARBA" id="ARBA00008335"/>
    </source>
</evidence>
<dbReference type="PROSITE" id="PS50850">
    <property type="entry name" value="MFS"/>
    <property type="match status" value="1"/>
</dbReference>
<feature type="transmembrane region" description="Helical" evidence="7">
    <location>
        <begin position="344"/>
        <end position="365"/>
    </location>
</feature>
<dbReference type="PANTHER" id="PTHR23514">
    <property type="entry name" value="BYPASS OF STOP CODON PROTEIN 6"/>
    <property type="match status" value="1"/>
</dbReference>
<dbReference type="STRING" id="1499967.U27_05280"/>
<evidence type="ECO:0000256" key="7">
    <source>
        <dbReference type="SAM" id="Phobius"/>
    </source>
</evidence>
<gene>
    <name evidence="9" type="ORF">U27_05280</name>
</gene>
<dbReference type="PANTHER" id="PTHR23514:SF3">
    <property type="entry name" value="BYPASS OF STOP CODON PROTEIN 6"/>
    <property type="match status" value="1"/>
</dbReference>
<feature type="transmembrane region" description="Helical" evidence="7">
    <location>
        <begin position="57"/>
        <end position="75"/>
    </location>
</feature>
<name>A0A081C151_VECG1</name>
<feature type="transmembrane region" description="Helical" evidence="7">
    <location>
        <begin position="224"/>
        <end position="244"/>
    </location>
</feature>
<feature type="transmembrane region" description="Helical" evidence="7">
    <location>
        <begin position="20"/>
        <end position="37"/>
    </location>
</feature>
<feature type="transmembrane region" description="Helical" evidence="7">
    <location>
        <begin position="312"/>
        <end position="332"/>
    </location>
</feature>
<evidence type="ECO:0000256" key="5">
    <source>
        <dbReference type="ARBA" id="ARBA00022989"/>
    </source>
</evidence>
<comment type="similarity">
    <text evidence="2">Belongs to the major facilitator superfamily.</text>
</comment>
<dbReference type="eggNOG" id="COG0738">
    <property type="taxonomic scope" value="Bacteria"/>
</dbReference>
<dbReference type="GO" id="GO:0016020">
    <property type="term" value="C:membrane"/>
    <property type="evidence" value="ECO:0007669"/>
    <property type="project" value="TreeGrafter"/>
</dbReference>
<proteinExistence type="inferred from homology"/>
<keyword evidence="3" id="KW-0813">Transport</keyword>
<feature type="transmembrane region" description="Helical" evidence="7">
    <location>
        <begin position="114"/>
        <end position="137"/>
    </location>
</feature>
<organism evidence="9">
    <name type="scientific">Vecturithrix granuli</name>
    <dbReference type="NCBI Taxonomy" id="1499967"/>
    <lineage>
        <taxon>Bacteria</taxon>
        <taxon>Candidatus Moduliflexota</taxon>
        <taxon>Candidatus Vecturitrichia</taxon>
        <taxon>Candidatus Vecturitrichales</taxon>
        <taxon>Candidatus Vecturitrichaceae</taxon>
        <taxon>Candidatus Vecturithrix</taxon>
    </lineage>
</organism>
<feature type="transmembrane region" description="Helical" evidence="7">
    <location>
        <begin position="175"/>
        <end position="193"/>
    </location>
</feature>
<comment type="subcellular location">
    <subcellularLocation>
        <location evidence="1">Endomembrane system</location>
        <topology evidence="1">Multi-pass membrane protein</topology>
    </subcellularLocation>
</comment>
<evidence type="ECO:0000313" key="10">
    <source>
        <dbReference type="Proteomes" id="UP000030661"/>
    </source>
</evidence>
<evidence type="ECO:0000259" key="8">
    <source>
        <dbReference type="PROSITE" id="PS50850"/>
    </source>
</evidence>
<dbReference type="HOGENOM" id="CLU_055429_1_0_0"/>
<dbReference type="GO" id="GO:0022857">
    <property type="term" value="F:transmembrane transporter activity"/>
    <property type="evidence" value="ECO:0007669"/>
    <property type="project" value="InterPro"/>
</dbReference>
<evidence type="ECO:0000256" key="3">
    <source>
        <dbReference type="ARBA" id="ARBA00022448"/>
    </source>
</evidence>
<reference evidence="9" key="1">
    <citation type="journal article" date="2015" name="PeerJ">
        <title>First genomic representation of candidate bacterial phylum KSB3 points to enhanced environmental sensing as a trigger of wastewater bulking.</title>
        <authorList>
            <person name="Sekiguchi Y."/>
            <person name="Ohashi A."/>
            <person name="Parks D.H."/>
            <person name="Yamauchi T."/>
            <person name="Tyson G.W."/>
            <person name="Hugenholtz P."/>
        </authorList>
    </citation>
    <scope>NUCLEOTIDE SEQUENCE [LARGE SCALE GENOMIC DNA]</scope>
</reference>
<dbReference type="Proteomes" id="UP000030661">
    <property type="component" value="Unassembled WGS sequence"/>
</dbReference>
<feature type="transmembrane region" description="Helical" evidence="7">
    <location>
        <begin position="288"/>
        <end position="306"/>
    </location>
</feature>
<protein>
    <submittedName>
        <fullName evidence="9">Major facilitator superfamily MFS_1</fullName>
    </submittedName>
</protein>
<dbReference type="InterPro" id="IPR036259">
    <property type="entry name" value="MFS_trans_sf"/>
</dbReference>
<accession>A0A081C151</accession>
<dbReference type="InterPro" id="IPR011701">
    <property type="entry name" value="MFS"/>
</dbReference>
<evidence type="ECO:0000256" key="4">
    <source>
        <dbReference type="ARBA" id="ARBA00022692"/>
    </source>
</evidence>
<dbReference type="AlphaFoldDB" id="A0A081C151"/>
<feature type="domain" description="Major facilitator superfamily (MFS) profile" evidence="8">
    <location>
        <begin position="21"/>
        <end position="397"/>
    </location>
</feature>
<sequence>MEQVIIRKPHNIRKTSTREMIAYGTFFAFFLFGWIGNMTGATLPTILQDLHLSYSQAGTILFGISLGFFLATFLVGPLSDMIGKKAVIFISCGCFVVGILGFSSFSAFSVLTASMFFIGLALGSLEVGGNLIIVDLYPQNKGRYLNLLNFFYGVGSMLVPFYVGFLLSTAISWRTIYRSGLPLVVVLFVYFLLARYPLSISSAPTSAFDWKQVGKSAFSGDMPVFYFIMMLYVAAELGTGVWMVEFLQKAKAQSVMTSSLFLSLFFGMMTVGRFVGSFVVERIGYLKSMVFAALGAILCVAVGTFGPSSLAFVLPVSGLFYSIVFPTLTATVSELHQENIGTILGLLFTFSGLGGMLGPWLIGVLSDWTTIRLGFGIITLFCVIVCITLFWLMKQQTLAKTR</sequence>
<evidence type="ECO:0000256" key="1">
    <source>
        <dbReference type="ARBA" id="ARBA00004127"/>
    </source>
</evidence>
<dbReference type="GO" id="GO:0012505">
    <property type="term" value="C:endomembrane system"/>
    <property type="evidence" value="ECO:0007669"/>
    <property type="project" value="UniProtKB-SubCell"/>
</dbReference>
<evidence type="ECO:0000313" key="9">
    <source>
        <dbReference type="EMBL" id="GAK58306.1"/>
    </source>
</evidence>
<dbReference type="SUPFAM" id="SSF103473">
    <property type="entry name" value="MFS general substrate transporter"/>
    <property type="match status" value="1"/>
</dbReference>
<evidence type="ECO:0000256" key="6">
    <source>
        <dbReference type="ARBA" id="ARBA00023136"/>
    </source>
</evidence>
<keyword evidence="4 7" id="KW-0812">Transmembrane</keyword>
<feature type="transmembrane region" description="Helical" evidence="7">
    <location>
        <begin position="371"/>
        <end position="392"/>
    </location>
</feature>
<dbReference type="Gene3D" id="1.20.1250.20">
    <property type="entry name" value="MFS general substrate transporter like domains"/>
    <property type="match status" value="2"/>
</dbReference>
<dbReference type="InterPro" id="IPR051788">
    <property type="entry name" value="MFS_Transporter"/>
</dbReference>
<feature type="transmembrane region" description="Helical" evidence="7">
    <location>
        <begin position="256"/>
        <end position="276"/>
    </location>
</feature>
<dbReference type="InterPro" id="IPR020846">
    <property type="entry name" value="MFS_dom"/>
</dbReference>
<feature type="transmembrane region" description="Helical" evidence="7">
    <location>
        <begin position="87"/>
        <end position="108"/>
    </location>
</feature>
<keyword evidence="6 7" id="KW-0472">Membrane</keyword>
<dbReference type="EMBL" id="DF820467">
    <property type="protein sequence ID" value="GAK58306.1"/>
    <property type="molecule type" value="Genomic_DNA"/>
</dbReference>
<dbReference type="Pfam" id="PF07690">
    <property type="entry name" value="MFS_1"/>
    <property type="match status" value="1"/>
</dbReference>
<feature type="transmembrane region" description="Helical" evidence="7">
    <location>
        <begin position="144"/>
        <end position="163"/>
    </location>
</feature>
<keyword evidence="5 7" id="KW-1133">Transmembrane helix</keyword>
<keyword evidence="10" id="KW-1185">Reference proteome</keyword>